<dbReference type="GO" id="GO:0003723">
    <property type="term" value="F:RNA binding"/>
    <property type="evidence" value="ECO:0007669"/>
    <property type="project" value="UniProtKB-UniRule"/>
</dbReference>
<evidence type="ECO:0000256" key="1">
    <source>
        <dbReference type="PROSITE-ProRule" id="PRU00176"/>
    </source>
</evidence>
<dbReference type="AlphaFoldDB" id="A0A4C2E8B4"/>
<dbReference type="Gene3D" id="3.30.70.330">
    <property type="match status" value="2"/>
</dbReference>
<dbReference type="SUPFAM" id="SSF54928">
    <property type="entry name" value="RNA-binding domain, RBD"/>
    <property type="match status" value="2"/>
</dbReference>
<organism evidence="4 5">
    <name type="scientific">Zygosaccharomyces mellis</name>
    <dbReference type="NCBI Taxonomy" id="42258"/>
    <lineage>
        <taxon>Eukaryota</taxon>
        <taxon>Fungi</taxon>
        <taxon>Dikarya</taxon>
        <taxon>Ascomycota</taxon>
        <taxon>Saccharomycotina</taxon>
        <taxon>Saccharomycetes</taxon>
        <taxon>Saccharomycetales</taxon>
        <taxon>Saccharomycetaceae</taxon>
        <taxon>Zygosaccharomyces</taxon>
    </lineage>
</organism>
<dbReference type="PANTHER" id="PTHR23147">
    <property type="entry name" value="SERINE/ARGININE RICH SPLICING FACTOR"/>
    <property type="match status" value="1"/>
</dbReference>
<feature type="compositionally biased region" description="Low complexity" evidence="2">
    <location>
        <begin position="160"/>
        <end position="178"/>
    </location>
</feature>
<comment type="caution">
    <text evidence="4">The sequence shown here is derived from an EMBL/GenBank/DDBJ whole genome shotgun (WGS) entry which is preliminary data.</text>
</comment>
<feature type="region of interest" description="Disordered" evidence="2">
    <location>
        <begin position="645"/>
        <end position="792"/>
    </location>
</feature>
<keyword evidence="5" id="KW-1185">Reference proteome</keyword>
<proteinExistence type="predicted"/>
<feature type="compositionally biased region" description="Low complexity" evidence="2">
    <location>
        <begin position="734"/>
        <end position="771"/>
    </location>
</feature>
<gene>
    <name evidence="4" type="ORF">ZYGM_001179</name>
</gene>
<dbReference type="InterPro" id="IPR012677">
    <property type="entry name" value="Nucleotide-bd_a/b_plait_sf"/>
</dbReference>
<feature type="compositionally biased region" description="Polar residues" evidence="2">
    <location>
        <begin position="891"/>
        <end position="901"/>
    </location>
</feature>
<protein>
    <recommendedName>
        <fullName evidence="3">RRM domain-containing protein</fullName>
    </recommendedName>
</protein>
<dbReference type="OrthoDB" id="410044at2759"/>
<dbReference type="SMART" id="SM00360">
    <property type="entry name" value="RRM"/>
    <property type="match status" value="2"/>
</dbReference>
<evidence type="ECO:0000259" key="3">
    <source>
        <dbReference type="PROSITE" id="PS50102"/>
    </source>
</evidence>
<dbReference type="InterPro" id="IPR034352">
    <property type="entry name" value="Rim4_RRM1"/>
</dbReference>
<feature type="compositionally biased region" description="Low complexity" evidence="2">
    <location>
        <begin position="199"/>
        <end position="208"/>
    </location>
</feature>
<feature type="compositionally biased region" description="Basic and acidic residues" evidence="2">
    <location>
        <begin position="122"/>
        <end position="135"/>
    </location>
</feature>
<feature type="compositionally biased region" description="Polar residues" evidence="2">
    <location>
        <begin position="669"/>
        <end position="707"/>
    </location>
</feature>
<accession>A0A4C2E8B4</accession>
<evidence type="ECO:0000313" key="5">
    <source>
        <dbReference type="Proteomes" id="UP000301737"/>
    </source>
</evidence>
<dbReference type="InterPro" id="IPR000504">
    <property type="entry name" value="RRM_dom"/>
</dbReference>
<feature type="region of interest" description="Disordered" evidence="2">
    <location>
        <begin position="861"/>
        <end position="901"/>
    </location>
</feature>
<dbReference type="InterPro" id="IPR050907">
    <property type="entry name" value="SRSF"/>
</dbReference>
<feature type="compositionally biased region" description="Basic and acidic residues" evidence="2">
    <location>
        <begin position="93"/>
        <end position="110"/>
    </location>
</feature>
<dbReference type="InterPro" id="IPR035979">
    <property type="entry name" value="RBD_domain_sf"/>
</dbReference>
<feature type="region of interest" description="Disordered" evidence="2">
    <location>
        <begin position="1"/>
        <end position="208"/>
    </location>
</feature>
<dbReference type="Pfam" id="PF00076">
    <property type="entry name" value="RRM_1"/>
    <property type="match status" value="2"/>
</dbReference>
<evidence type="ECO:0000313" key="4">
    <source>
        <dbReference type="EMBL" id="GCF00396.1"/>
    </source>
</evidence>
<dbReference type="CDD" id="cd12453">
    <property type="entry name" value="RRM1_RIM4_like"/>
    <property type="match status" value="1"/>
</dbReference>
<feature type="domain" description="RRM" evidence="3">
    <location>
        <begin position="222"/>
        <end position="301"/>
    </location>
</feature>
<feature type="compositionally biased region" description="Acidic residues" evidence="2">
    <location>
        <begin position="53"/>
        <end position="81"/>
    </location>
</feature>
<name>A0A4C2E8B4_9SACH</name>
<dbReference type="Proteomes" id="UP000301737">
    <property type="component" value="Unassembled WGS sequence"/>
</dbReference>
<dbReference type="EMBL" id="BIMX01000018">
    <property type="protein sequence ID" value="GCF00396.1"/>
    <property type="molecule type" value="Genomic_DNA"/>
</dbReference>
<evidence type="ECO:0000256" key="2">
    <source>
        <dbReference type="SAM" id="MobiDB-lite"/>
    </source>
</evidence>
<keyword evidence="1" id="KW-0694">RNA-binding</keyword>
<sequence length="901" mass="97645">MTITSVMDPAAGGEEVSVEQGIGGAINNSKVDAEISEDIGRLLPTEVSSAESDNFDDDDDGDGNSNDLDQENENLLDEITEEDVRISSGVNDCTKDGENCFSVDRQDRRPLSVLKNATNGESDTKPSDEKEKNAETETGTSMGTGTAKKSLDESFGMETQSRSQSQSRVEAQAQAQAQKENKEENKENVLGTEGGNDPSSAGATGTAGTAGTSISFRGRPSSCVFVASLAASLSDDELCISVTDSFKQYGQLARVKVLRDPANRPYAFVQYTNDRDAKRALKMARGSTLNGRTLRCESARVNRTLFVSHVTPVYYLEVADLYGRFGELEQLVPSNDGNQFGRRYNYPPSNNNSWFVQFAYRDDAIRAFANLRANSDWDVEWVQNIEVPKYYNLLNKRDKQQTTNNRGKPTAAGNEVDEEYEFGDNHDSFSSSNTSSSDDRISIDKKAIFVGQLDQSVTKETLFQRFSTHGKISDLNLINKTSKVFAFIQFETEEAAAAALERENHAIFLNKTMHVQYKEVGGHRRRKPFRRDGFYGVVRNLGPGVTPNNSGSGGDNGAALASVAGNGGGGGVGHNTPGHIFTGPQVNLAPPPINMYRRRTQENDPSNVVPPYMTQQISNPTSEFDMNYIPYVNAGFRRKSSFINTGWSSSRSHSVKSEMDTVCGDGATDATSDAPSESGGQINSPAADNRSSAGSIGQNDNSSTTGYNGSDGKNSNSNKDDRHYGDDDGYDEANNSNHNNHNTKHTSGNGNVGTNSGYHNGYHNYNVGNFNSVGSGKKKYGKRSNNNRYHDTPKPYYFQPYYYHPMHYPMGPLGPVAPAHPSQAAAAAAAAAAAGNHPYMMLYPMPPPPPTGVDGNILAQPLPIGPPGPMLHGSPPTSQSQGARSDANEFAPNTESCQLDY</sequence>
<reference evidence="4 5" key="1">
    <citation type="submission" date="2019-01" db="EMBL/GenBank/DDBJ databases">
        <title>Draft Genome Sequencing of Zygosaccharomyces mellis Ca-7.</title>
        <authorList>
            <person name="Shiwa Y."/>
            <person name="Kanesaki Y."/>
            <person name="Ishige T."/>
            <person name="Mura K."/>
            <person name="Hori T."/>
            <person name="Tamura T."/>
        </authorList>
    </citation>
    <scope>NUCLEOTIDE SEQUENCE [LARGE SCALE GENOMIC DNA]</scope>
    <source>
        <strain evidence="4 5">Ca-7</strain>
    </source>
</reference>
<feature type="compositionally biased region" description="Low complexity" evidence="2">
    <location>
        <begin position="136"/>
        <end position="146"/>
    </location>
</feature>
<feature type="domain" description="RRM" evidence="3">
    <location>
        <begin position="446"/>
        <end position="520"/>
    </location>
</feature>
<feature type="compositionally biased region" description="Low complexity" evidence="2">
    <location>
        <begin position="708"/>
        <end position="717"/>
    </location>
</feature>
<dbReference type="PROSITE" id="PS50102">
    <property type="entry name" value="RRM"/>
    <property type="match status" value="2"/>
</dbReference>